<gene>
    <name evidence="3" type="primary">PO21_53</name>
    <name evidence="3" type="ORF">NPIL_227961</name>
</gene>
<organism evidence="3 4">
    <name type="scientific">Nephila pilipes</name>
    <name type="common">Giant wood spider</name>
    <name type="synonym">Nephila maculata</name>
    <dbReference type="NCBI Taxonomy" id="299642"/>
    <lineage>
        <taxon>Eukaryota</taxon>
        <taxon>Metazoa</taxon>
        <taxon>Ecdysozoa</taxon>
        <taxon>Arthropoda</taxon>
        <taxon>Chelicerata</taxon>
        <taxon>Arachnida</taxon>
        <taxon>Araneae</taxon>
        <taxon>Araneomorphae</taxon>
        <taxon>Entelegynae</taxon>
        <taxon>Araneoidea</taxon>
        <taxon>Nephilidae</taxon>
        <taxon>Nephila</taxon>
    </lineage>
</organism>
<protein>
    <submittedName>
        <fullName evidence="3">Retrovirus-related Pol polyprotein from type-1 retrotransposable element R2</fullName>
    </submittedName>
</protein>
<name>A0A8X6MT68_NEPPI</name>
<dbReference type="AlphaFoldDB" id="A0A8X6MT68"/>
<feature type="compositionally biased region" description="Acidic residues" evidence="1">
    <location>
        <begin position="22"/>
        <end position="32"/>
    </location>
</feature>
<feature type="region of interest" description="Disordered" evidence="1">
    <location>
        <begin position="1"/>
        <end position="41"/>
    </location>
</feature>
<feature type="domain" description="Reverse transcriptase" evidence="2">
    <location>
        <begin position="233"/>
        <end position="328"/>
    </location>
</feature>
<dbReference type="Proteomes" id="UP000887013">
    <property type="component" value="Unassembled WGS sequence"/>
</dbReference>
<feature type="compositionally biased region" description="Polar residues" evidence="1">
    <location>
        <begin position="1"/>
        <end position="15"/>
    </location>
</feature>
<comment type="caution">
    <text evidence="3">The sequence shown here is derived from an EMBL/GenBank/DDBJ whole genome shotgun (WGS) entry which is preliminary data.</text>
</comment>
<evidence type="ECO:0000256" key="1">
    <source>
        <dbReference type="SAM" id="MobiDB-lite"/>
    </source>
</evidence>
<dbReference type="OrthoDB" id="407509at2759"/>
<evidence type="ECO:0000313" key="4">
    <source>
        <dbReference type="Proteomes" id="UP000887013"/>
    </source>
</evidence>
<evidence type="ECO:0000313" key="3">
    <source>
        <dbReference type="EMBL" id="GFS76634.1"/>
    </source>
</evidence>
<sequence length="344" mass="39478">MRIAPSLNSINQDIVQNKEPDDVSSLDGEDEDSGPKIDLPQPSVLSSFLDPLDALIEVDDLSDALTSFENLMGGIVEAVQEHFHLPPQRSSTYKGDNKKQFDPMNAQEVQKLYKWNRRRCVRNIACPNTNRCSIPKRILHNYFTMTWGAPNEEFMLEATDTKERPNVLDSLDPEFVLSCLQTCENSAPGLDQITYKQWREVDPRCLVLSKIFNICLKFKDVPKTWKMSNYVLIHKKDDLNLIENWRPISLSNTIYKLFTKCLTRKLQDWCSFNQVLSSAQKGFTPHDGVIEHNFLLAQFIESAKRNKSDPLLAFLDISNAFGSFHMKSFLKLWNKKALIMSSLP</sequence>
<proteinExistence type="predicted"/>
<keyword evidence="4" id="KW-1185">Reference proteome</keyword>
<evidence type="ECO:0000259" key="2">
    <source>
        <dbReference type="Pfam" id="PF00078"/>
    </source>
</evidence>
<reference evidence="3" key="1">
    <citation type="submission" date="2020-08" db="EMBL/GenBank/DDBJ databases">
        <title>Multicomponent nature underlies the extraordinary mechanical properties of spider dragline silk.</title>
        <authorList>
            <person name="Kono N."/>
            <person name="Nakamura H."/>
            <person name="Mori M."/>
            <person name="Yoshida Y."/>
            <person name="Ohtoshi R."/>
            <person name="Malay A.D."/>
            <person name="Moran D.A.P."/>
            <person name="Tomita M."/>
            <person name="Numata K."/>
            <person name="Arakawa K."/>
        </authorList>
    </citation>
    <scope>NUCLEOTIDE SEQUENCE</scope>
</reference>
<dbReference type="InterPro" id="IPR000477">
    <property type="entry name" value="RT_dom"/>
</dbReference>
<dbReference type="PANTHER" id="PTHR19446">
    <property type="entry name" value="REVERSE TRANSCRIPTASES"/>
    <property type="match status" value="1"/>
</dbReference>
<accession>A0A8X6MT68</accession>
<dbReference type="EMBL" id="BMAW01002019">
    <property type="protein sequence ID" value="GFS76634.1"/>
    <property type="molecule type" value="Genomic_DNA"/>
</dbReference>
<dbReference type="Pfam" id="PF00078">
    <property type="entry name" value="RVT_1"/>
    <property type="match status" value="1"/>
</dbReference>